<dbReference type="Gene3D" id="1.25.40.20">
    <property type="entry name" value="Ankyrin repeat-containing domain"/>
    <property type="match status" value="1"/>
</dbReference>
<keyword evidence="3" id="KW-1185">Reference proteome</keyword>
<accession>A0ABD2QK74</accession>
<dbReference type="AlphaFoldDB" id="A0ABD2QK74"/>
<dbReference type="Pfam" id="PF12796">
    <property type="entry name" value="Ank_2"/>
    <property type="match status" value="1"/>
</dbReference>
<name>A0ABD2QK74_9PLAT</name>
<reference evidence="2 3" key="1">
    <citation type="submission" date="2024-11" db="EMBL/GenBank/DDBJ databases">
        <title>Adaptive evolution of stress response genes in parasites aligns with host niche diversity.</title>
        <authorList>
            <person name="Hahn C."/>
            <person name="Resl P."/>
        </authorList>
    </citation>
    <scope>NUCLEOTIDE SEQUENCE [LARGE SCALE GENOMIC DNA]</scope>
    <source>
        <strain evidence="2">EGGRZ-B1_66</strain>
        <tissue evidence="2">Body</tissue>
    </source>
</reference>
<gene>
    <name evidence="2" type="ORF">Ciccas_001568</name>
</gene>
<dbReference type="SMART" id="SM00248">
    <property type="entry name" value="ANK"/>
    <property type="match status" value="1"/>
</dbReference>
<dbReference type="SUPFAM" id="SSF48403">
    <property type="entry name" value="Ankyrin repeat"/>
    <property type="match status" value="1"/>
</dbReference>
<keyword evidence="1" id="KW-0040">ANK repeat</keyword>
<sequence>MKEKFCLMNAVRTAAKYHSGEIRTIENWDHLFNSKTTNPLKKSSIFGQFIHACINGSLSSVKELFNSNAKPIQFYNPYSFSLVDFDVNFKDASGLSALFIACMTSNIELASYLLDYGADINQCVKDDISILMLCLMQYYKLLNDSLLASDSDVEVHKIEINTDPTLCCESPEIQKSRQNKEIFYLAELKWLLQTGASNLVDESQPRLPWMQRIEYHRKRSKSLAKFHMIFQ</sequence>
<comment type="caution">
    <text evidence="2">The sequence shown here is derived from an EMBL/GenBank/DDBJ whole genome shotgun (WGS) entry which is preliminary data.</text>
</comment>
<dbReference type="PROSITE" id="PS50297">
    <property type="entry name" value="ANK_REP_REGION"/>
    <property type="match status" value="1"/>
</dbReference>
<evidence type="ECO:0000313" key="2">
    <source>
        <dbReference type="EMBL" id="KAL3319752.1"/>
    </source>
</evidence>
<evidence type="ECO:0000256" key="1">
    <source>
        <dbReference type="PROSITE-ProRule" id="PRU00023"/>
    </source>
</evidence>
<organism evidence="2 3">
    <name type="scientific">Cichlidogyrus casuarinus</name>
    <dbReference type="NCBI Taxonomy" id="1844966"/>
    <lineage>
        <taxon>Eukaryota</taxon>
        <taxon>Metazoa</taxon>
        <taxon>Spiralia</taxon>
        <taxon>Lophotrochozoa</taxon>
        <taxon>Platyhelminthes</taxon>
        <taxon>Monogenea</taxon>
        <taxon>Monopisthocotylea</taxon>
        <taxon>Dactylogyridea</taxon>
        <taxon>Ancyrocephalidae</taxon>
        <taxon>Cichlidogyrus</taxon>
    </lineage>
</organism>
<feature type="repeat" description="ANK" evidence="1">
    <location>
        <begin position="93"/>
        <end position="125"/>
    </location>
</feature>
<evidence type="ECO:0008006" key="4">
    <source>
        <dbReference type="Google" id="ProtNLM"/>
    </source>
</evidence>
<proteinExistence type="predicted"/>
<dbReference type="PROSITE" id="PS50088">
    <property type="entry name" value="ANK_REPEAT"/>
    <property type="match status" value="1"/>
</dbReference>
<evidence type="ECO:0000313" key="3">
    <source>
        <dbReference type="Proteomes" id="UP001626550"/>
    </source>
</evidence>
<dbReference type="Proteomes" id="UP001626550">
    <property type="component" value="Unassembled WGS sequence"/>
</dbReference>
<protein>
    <recommendedName>
        <fullName evidence="4">Ankyrin repeat protein</fullName>
    </recommendedName>
</protein>
<dbReference type="EMBL" id="JBJKFK010000105">
    <property type="protein sequence ID" value="KAL3319752.1"/>
    <property type="molecule type" value="Genomic_DNA"/>
</dbReference>
<dbReference type="InterPro" id="IPR036770">
    <property type="entry name" value="Ankyrin_rpt-contain_sf"/>
</dbReference>
<dbReference type="InterPro" id="IPR002110">
    <property type="entry name" value="Ankyrin_rpt"/>
</dbReference>